<reference evidence="15" key="2">
    <citation type="submission" date="2020-05" db="UniProtKB">
        <authorList>
            <consortium name="EnsemblMetazoa"/>
        </authorList>
    </citation>
    <scope>IDENTIFICATION</scope>
    <source>
        <strain evidence="15">Epiroticus2</strain>
    </source>
</reference>
<organism evidence="15 16">
    <name type="scientific">Anopheles epiroticus</name>
    <dbReference type="NCBI Taxonomy" id="199890"/>
    <lineage>
        <taxon>Eukaryota</taxon>
        <taxon>Metazoa</taxon>
        <taxon>Ecdysozoa</taxon>
        <taxon>Arthropoda</taxon>
        <taxon>Hexapoda</taxon>
        <taxon>Insecta</taxon>
        <taxon>Pterygota</taxon>
        <taxon>Neoptera</taxon>
        <taxon>Endopterygota</taxon>
        <taxon>Diptera</taxon>
        <taxon>Nematocera</taxon>
        <taxon>Culicoidea</taxon>
        <taxon>Culicidae</taxon>
        <taxon>Anophelinae</taxon>
        <taxon>Anopheles</taxon>
    </lineage>
</organism>
<feature type="region of interest" description="Disordered" evidence="12">
    <location>
        <begin position="272"/>
        <end position="301"/>
    </location>
</feature>
<evidence type="ECO:0000256" key="5">
    <source>
        <dbReference type="ARBA" id="ARBA00023040"/>
    </source>
</evidence>
<proteinExistence type="inferred from homology"/>
<keyword evidence="9 11" id="KW-0807">Transducer</keyword>
<dbReference type="STRING" id="199890.A0A182P746"/>
<keyword evidence="5 11" id="KW-0297">G-protein coupled receptor</keyword>
<evidence type="ECO:0000313" key="16">
    <source>
        <dbReference type="Proteomes" id="UP000075885"/>
    </source>
</evidence>
<feature type="transmembrane region" description="Helical" evidence="13">
    <location>
        <begin position="150"/>
        <end position="174"/>
    </location>
</feature>
<comment type="subcellular location">
    <subcellularLocation>
        <location evidence="1">Membrane</location>
        <topology evidence="1">Multi-pass membrane protein</topology>
    </subcellularLocation>
</comment>
<evidence type="ECO:0000313" key="15">
    <source>
        <dbReference type="EnsemblMetazoa" id="AEPI002748-PA"/>
    </source>
</evidence>
<evidence type="ECO:0000256" key="1">
    <source>
        <dbReference type="ARBA" id="ARBA00004141"/>
    </source>
</evidence>
<evidence type="ECO:0000256" key="8">
    <source>
        <dbReference type="ARBA" id="ARBA00023180"/>
    </source>
</evidence>
<feature type="transmembrane region" description="Helical" evidence="13">
    <location>
        <begin position="103"/>
        <end position="129"/>
    </location>
</feature>
<dbReference type="GO" id="GO:0004930">
    <property type="term" value="F:G protein-coupled receptor activity"/>
    <property type="evidence" value="ECO:0007669"/>
    <property type="project" value="UniProtKB-KW"/>
</dbReference>
<evidence type="ECO:0000256" key="7">
    <source>
        <dbReference type="ARBA" id="ARBA00023170"/>
    </source>
</evidence>
<dbReference type="PRINTS" id="PR00237">
    <property type="entry name" value="GPCRRHODOPSN"/>
</dbReference>
<keyword evidence="3 11" id="KW-0812">Transmembrane</keyword>
<feature type="transmembrane region" description="Helical" evidence="13">
    <location>
        <begin position="20"/>
        <end position="38"/>
    </location>
</feature>
<dbReference type="GO" id="GO:0016020">
    <property type="term" value="C:membrane"/>
    <property type="evidence" value="ECO:0007669"/>
    <property type="project" value="UniProtKB-SubCell"/>
</dbReference>
<sequence length="367" mass="40576">MKITVACRCIHSFRLFIRNVFSFFAGIASITTLTVLSYERFCLISRPFAAQNRSKQSACLAVLFIWSYAFALTSPPLFGWGAYVNEAANISCSVNWESQTTNATSYIIFLFIFGLILPLAVIIYSYINIVLEMRKNSARVGRVNRAERRVTSMVAVMIVAFMVAWTPYAIFALIEQFGPPDLIGPGLAVLPALVAKSSICYNPIIYVGMNTQFRAAFWRIRRSNGVAGQPDSNNTNNSNRDKESRNTAKDVLECSLDFCHWTVRGTRVSISSVDRNAQPTQGSRERSGGNSAGSRDGERDRSGALRAMLTSPRSPSSIAPEAADCSVTDVRTCSGDSRFVRQDSELSVIHDGRVLVIKSQKPRSNML</sequence>
<evidence type="ECO:0000256" key="2">
    <source>
        <dbReference type="ARBA" id="ARBA00010663"/>
    </source>
</evidence>
<feature type="transmembrane region" description="Helical" evidence="13">
    <location>
        <begin position="59"/>
        <end position="83"/>
    </location>
</feature>
<dbReference type="PROSITE" id="PS50262">
    <property type="entry name" value="G_PROTEIN_RECEP_F1_2"/>
    <property type="match status" value="1"/>
</dbReference>
<dbReference type="PROSITE" id="PS00237">
    <property type="entry name" value="G_PROTEIN_RECEP_F1_1"/>
    <property type="match status" value="1"/>
</dbReference>
<dbReference type="InterPro" id="IPR050125">
    <property type="entry name" value="GPCR_opsins"/>
</dbReference>
<dbReference type="AlphaFoldDB" id="A0A182P746"/>
<keyword evidence="10" id="KW-0844">Vision</keyword>
<dbReference type="InterPro" id="IPR000276">
    <property type="entry name" value="GPCR_Rhodpsn"/>
</dbReference>
<evidence type="ECO:0000256" key="10">
    <source>
        <dbReference type="ARBA" id="ARBA00023305"/>
    </source>
</evidence>
<evidence type="ECO:0000256" key="4">
    <source>
        <dbReference type="ARBA" id="ARBA00022989"/>
    </source>
</evidence>
<dbReference type="Gene3D" id="1.20.1070.10">
    <property type="entry name" value="Rhodopsin 7-helix transmembrane proteins"/>
    <property type="match status" value="1"/>
</dbReference>
<feature type="compositionally biased region" description="Polar residues" evidence="12">
    <location>
        <begin position="272"/>
        <end position="293"/>
    </location>
</feature>
<keyword evidence="16" id="KW-1185">Reference proteome</keyword>
<dbReference type="GO" id="GO:0007601">
    <property type="term" value="P:visual perception"/>
    <property type="evidence" value="ECO:0007669"/>
    <property type="project" value="UniProtKB-KW"/>
</dbReference>
<name>A0A182P746_9DIPT</name>
<dbReference type="EnsemblMetazoa" id="AEPI002748-RA">
    <property type="protein sequence ID" value="AEPI002748-PA"/>
    <property type="gene ID" value="AEPI002748"/>
</dbReference>
<dbReference type="VEuPathDB" id="VectorBase:AEPI002748"/>
<dbReference type="Pfam" id="PF00001">
    <property type="entry name" value="7tm_1"/>
    <property type="match status" value="1"/>
</dbReference>
<evidence type="ECO:0000259" key="14">
    <source>
        <dbReference type="PROSITE" id="PS50262"/>
    </source>
</evidence>
<evidence type="ECO:0000256" key="9">
    <source>
        <dbReference type="ARBA" id="ARBA00023224"/>
    </source>
</evidence>
<reference evidence="16" key="1">
    <citation type="submission" date="2013-03" db="EMBL/GenBank/DDBJ databases">
        <title>The Genome Sequence of Anopheles epiroticus epiroticus2.</title>
        <authorList>
            <consortium name="The Broad Institute Genomics Platform"/>
            <person name="Neafsey D.E."/>
            <person name="Howell P."/>
            <person name="Walker B."/>
            <person name="Young S.K."/>
            <person name="Zeng Q."/>
            <person name="Gargeya S."/>
            <person name="Fitzgerald M."/>
            <person name="Haas B."/>
            <person name="Abouelleil A."/>
            <person name="Allen A.W."/>
            <person name="Alvarado L."/>
            <person name="Arachchi H.M."/>
            <person name="Berlin A.M."/>
            <person name="Chapman S.B."/>
            <person name="Gainer-Dewar J."/>
            <person name="Goldberg J."/>
            <person name="Griggs A."/>
            <person name="Gujja S."/>
            <person name="Hansen M."/>
            <person name="Howarth C."/>
            <person name="Imamovic A."/>
            <person name="Ireland A."/>
            <person name="Larimer J."/>
            <person name="McCowan C."/>
            <person name="Murphy C."/>
            <person name="Pearson M."/>
            <person name="Poon T.W."/>
            <person name="Priest M."/>
            <person name="Roberts A."/>
            <person name="Saif S."/>
            <person name="Shea T."/>
            <person name="Sisk P."/>
            <person name="Sykes S."/>
            <person name="Wortman J."/>
            <person name="Nusbaum C."/>
            <person name="Birren B."/>
        </authorList>
    </citation>
    <scope>NUCLEOTIDE SEQUENCE [LARGE SCALE GENOMIC DNA]</scope>
    <source>
        <strain evidence="16">Epiroticus2</strain>
    </source>
</reference>
<feature type="domain" description="G-protein coupled receptors family 1 profile" evidence="14">
    <location>
        <begin position="1"/>
        <end position="206"/>
    </location>
</feature>
<protein>
    <recommendedName>
        <fullName evidence="14">G-protein coupled receptors family 1 profile domain-containing protein</fullName>
    </recommendedName>
</protein>
<dbReference type="SUPFAM" id="SSF81321">
    <property type="entry name" value="Family A G protein-coupled receptor-like"/>
    <property type="match status" value="1"/>
</dbReference>
<feature type="transmembrane region" description="Helical" evidence="13">
    <location>
        <begin position="186"/>
        <end position="209"/>
    </location>
</feature>
<accession>A0A182P746</accession>
<keyword evidence="4 13" id="KW-1133">Transmembrane helix</keyword>
<keyword evidence="10" id="KW-0716">Sensory transduction</keyword>
<evidence type="ECO:0000256" key="11">
    <source>
        <dbReference type="RuleBase" id="RU000688"/>
    </source>
</evidence>
<keyword evidence="6 13" id="KW-0472">Membrane</keyword>
<dbReference type="PANTHER" id="PTHR24240">
    <property type="entry name" value="OPSIN"/>
    <property type="match status" value="1"/>
</dbReference>
<comment type="similarity">
    <text evidence="2 11">Belongs to the G-protein coupled receptor 1 family.</text>
</comment>
<evidence type="ECO:0000256" key="12">
    <source>
        <dbReference type="SAM" id="MobiDB-lite"/>
    </source>
</evidence>
<dbReference type="CDD" id="cd14969">
    <property type="entry name" value="7tmA_Opsins_type2_animals"/>
    <property type="match status" value="1"/>
</dbReference>
<feature type="region of interest" description="Disordered" evidence="12">
    <location>
        <begin position="226"/>
        <end position="246"/>
    </location>
</feature>
<evidence type="ECO:0000256" key="3">
    <source>
        <dbReference type="ARBA" id="ARBA00022692"/>
    </source>
</evidence>
<keyword evidence="7 11" id="KW-0675">Receptor</keyword>
<evidence type="ECO:0000256" key="13">
    <source>
        <dbReference type="SAM" id="Phobius"/>
    </source>
</evidence>
<dbReference type="InterPro" id="IPR017452">
    <property type="entry name" value="GPCR_Rhodpsn_7TM"/>
</dbReference>
<evidence type="ECO:0000256" key="6">
    <source>
        <dbReference type="ARBA" id="ARBA00023136"/>
    </source>
</evidence>
<keyword evidence="8" id="KW-0325">Glycoprotein</keyword>
<dbReference type="Proteomes" id="UP000075885">
    <property type="component" value="Unassembled WGS sequence"/>
</dbReference>